<sequence>MSENMKGGLWLTSMGRIVLDDHSYESFSEPGDKKILTSKELSNGINLEDFIIRLIKKKDVKK</sequence>
<reference evidence="1" key="1">
    <citation type="journal article" date="2015" name="Nature">
        <title>Complex archaea that bridge the gap between prokaryotes and eukaryotes.</title>
        <authorList>
            <person name="Spang A."/>
            <person name="Saw J.H."/>
            <person name="Jorgensen S.L."/>
            <person name="Zaremba-Niedzwiedzka K."/>
            <person name="Martijn J."/>
            <person name="Lind A.E."/>
            <person name="van Eijk R."/>
            <person name="Schleper C."/>
            <person name="Guy L."/>
            <person name="Ettema T.J."/>
        </authorList>
    </citation>
    <scope>NUCLEOTIDE SEQUENCE</scope>
</reference>
<protein>
    <submittedName>
        <fullName evidence="1">Uncharacterized protein</fullName>
    </submittedName>
</protein>
<comment type="caution">
    <text evidence="1">The sequence shown here is derived from an EMBL/GenBank/DDBJ whole genome shotgun (WGS) entry which is preliminary data.</text>
</comment>
<dbReference type="AlphaFoldDB" id="A0A0F9SRU7"/>
<dbReference type="EMBL" id="LAZR01000422">
    <property type="protein sequence ID" value="KKN69634.1"/>
    <property type="molecule type" value="Genomic_DNA"/>
</dbReference>
<proteinExistence type="predicted"/>
<name>A0A0F9SRU7_9ZZZZ</name>
<gene>
    <name evidence="1" type="ORF">LCGC14_0439370</name>
</gene>
<organism evidence="1">
    <name type="scientific">marine sediment metagenome</name>
    <dbReference type="NCBI Taxonomy" id="412755"/>
    <lineage>
        <taxon>unclassified sequences</taxon>
        <taxon>metagenomes</taxon>
        <taxon>ecological metagenomes</taxon>
    </lineage>
</organism>
<evidence type="ECO:0000313" key="1">
    <source>
        <dbReference type="EMBL" id="KKN69634.1"/>
    </source>
</evidence>
<accession>A0A0F9SRU7</accession>